<feature type="transmembrane region" description="Helical" evidence="2">
    <location>
        <begin position="229"/>
        <end position="254"/>
    </location>
</feature>
<reference evidence="3 4" key="1">
    <citation type="journal article" date="2020" name="Nature">
        <title>Isolation of an archaeon at the prokaryote-eukaryote interface.</title>
        <authorList>
            <person name="Imachi H."/>
            <person name="Nobu M.K."/>
            <person name="Nakahara N."/>
            <person name="Morono Y."/>
            <person name="Ogawara M."/>
            <person name="Takaki Y."/>
            <person name="Takano Y."/>
            <person name="Uematsu K."/>
            <person name="Ikuta T."/>
            <person name="Ito M."/>
            <person name="Matsui Y."/>
            <person name="Miyazaki M."/>
            <person name="Murata K."/>
            <person name="Saito Y."/>
            <person name="Sakai S."/>
            <person name="Song C."/>
            <person name="Tasumi E."/>
            <person name="Yamanaka Y."/>
            <person name="Yamaguchi T."/>
            <person name="Kamagata Y."/>
            <person name="Tamaki H."/>
            <person name="Takai K."/>
        </authorList>
    </citation>
    <scope>NUCLEOTIDE SEQUENCE [LARGE SCALE GENOMIC DNA]</scope>
    <source>
        <strain evidence="3 4">MK-D1</strain>
    </source>
</reference>
<keyword evidence="4" id="KW-1185">Reference proteome</keyword>
<dbReference type="GeneID" id="41328472"/>
<reference evidence="3 4" key="2">
    <citation type="journal article" date="2024" name="Int. J. Syst. Evol. Microbiol.">
        <title>Promethearchaeum syntrophicum gen. nov., sp. nov., an anaerobic, obligately syntrophic archaeon, the first isolate of the lineage 'Asgard' archaea, and proposal of the new archaeal phylum Promethearchaeota phyl. nov. and kingdom Promethearchaeati regn. nov.</title>
        <authorList>
            <person name="Imachi H."/>
            <person name="Nobu M.K."/>
            <person name="Kato S."/>
            <person name="Takaki Y."/>
            <person name="Miyazaki M."/>
            <person name="Miyata M."/>
            <person name="Ogawara M."/>
            <person name="Saito Y."/>
            <person name="Sakai S."/>
            <person name="Tahara Y.O."/>
            <person name="Takano Y."/>
            <person name="Tasumi E."/>
            <person name="Uematsu K."/>
            <person name="Yoshimura T."/>
            <person name="Itoh T."/>
            <person name="Ohkuma M."/>
            <person name="Takai K."/>
        </authorList>
    </citation>
    <scope>NUCLEOTIDE SEQUENCE [LARGE SCALE GENOMIC DNA]</scope>
    <source>
        <strain evidence="3 4">MK-D1</strain>
    </source>
</reference>
<accession>A0A5B9D691</accession>
<evidence type="ECO:0000256" key="2">
    <source>
        <dbReference type="SAM" id="Phobius"/>
    </source>
</evidence>
<gene>
    <name evidence="3" type="ORF">DSAG12_00471</name>
</gene>
<feature type="compositionally biased region" description="Basic and acidic residues" evidence="1">
    <location>
        <begin position="1"/>
        <end position="17"/>
    </location>
</feature>
<keyword evidence="2" id="KW-0472">Membrane</keyword>
<evidence type="ECO:0000313" key="4">
    <source>
        <dbReference type="Proteomes" id="UP000321408"/>
    </source>
</evidence>
<dbReference type="RefSeq" id="WP_147661602.1">
    <property type="nucleotide sequence ID" value="NZ_CP042905.2"/>
</dbReference>
<protein>
    <submittedName>
        <fullName evidence="3">Uncharacterized protein</fullName>
    </submittedName>
</protein>
<feature type="transmembrane region" description="Helical" evidence="2">
    <location>
        <begin position="77"/>
        <end position="99"/>
    </location>
</feature>
<keyword evidence="2" id="KW-0812">Transmembrane</keyword>
<evidence type="ECO:0000256" key="1">
    <source>
        <dbReference type="SAM" id="MobiDB-lite"/>
    </source>
</evidence>
<dbReference type="Proteomes" id="UP000321408">
    <property type="component" value="Chromosome"/>
</dbReference>
<organism evidence="3 4">
    <name type="scientific">Promethearchaeum syntrophicum</name>
    <dbReference type="NCBI Taxonomy" id="2594042"/>
    <lineage>
        <taxon>Archaea</taxon>
        <taxon>Promethearchaeati</taxon>
        <taxon>Promethearchaeota</taxon>
        <taxon>Promethearchaeia</taxon>
        <taxon>Promethearchaeales</taxon>
        <taxon>Promethearchaeaceae</taxon>
        <taxon>Promethearchaeum</taxon>
    </lineage>
</organism>
<dbReference type="KEGG" id="psyt:DSAG12_00471"/>
<proteinExistence type="predicted"/>
<feature type="transmembrane region" description="Helical" evidence="2">
    <location>
        <begin position="129"/>
        <end position="154"/>
    </location>
</feature>
<feature type="transmembrane region" description="Helical" evidence="2">
    <location>
        <begin position="369"/>
        <end position="393"/>
    </location>
</feature>
<sequence>MSNEKNENEKKKVESEKSQPLTPEQKEERNENIIVTIILWLTTIGLFISVIGIIWRIKDLFTETGWQDFLLLSIQTQIFVVGLILLGTFFLTLFLVVLYRRGKRSMHNMLFKDKYDEISKDETYIPAKIITAGTLLCIFTIFLGLIIATIGFFLNQGEGEDPFELWEWFTNLTGGSRILLVGGSILTLDALLYSGIYTWENGQWVVINQILKYNKKMEEKHSFEKNQKIIGNITFTIIVIEVLMIVVGIIWAIIDAAFLDYGTTFRNYPVGIQISFYGIFGALLFTTLIFSMFIYKRGQNLILIALFVQISPKEIEKDNKTAKIITIGILISISLMVVGLIIWLLSVILEAVDGTTGNIFTILAGMSGGLALLSYSVIAAVFTILILLFTFFFHNGYGFTMDKIIKMEKSLDDGMESGKKKTDERKEERKRLKALKKEAKKKEKEAKKEKKE</sequence>
<keyword evidence="2" id="KW-1133">Transmembrane helix</keyword>
<feature type="transmembrane region" description="Helical" evidence="2">
    <location>
        <begin position="33"/>
        <end position="57"/>
    </location>
</feature>
<feature type="transmembrane region" description="Helical" evidence="2">
    <location>
        <begin position="324"/>
        <end position="349"/>
    </location>
</feature>
<feature type="region of interest" description="Disordered" evidence="1">
    <location>
        <begin position="412"/>
        <end position="452"/>
    </location>
</feature>
<dbReference type="EMBL" id="CP042905">
    <property type="protein sequence ID" value="QEE14658.1"/>
    <property type="molecule type" value="Genomic_DNA"/>
</dbReference>
<dbReference type="AlphaFoldDB" id="A0A5B9D691"/>
<name>A0A5B9D691_9ARCH</name>
<feature type="transmembrane region" description="Helical" evidence="2">
    <location>
        <begin position="174"/>
        <end position="193"/>
    </location>
</feature>
<evidence type="ECO:0000313" key="3">
    <source>
        <dbReference type="EMBL" id="QEE14658.1"/>
    </source>
</evidence>
<feature type="transmembrane region" description="Helical" evidence="2">
    <location>
        <begin position="274"/>
        <end position="295"/>
    </location>
</feature>
<feature type="region of interest" description="Disordered" evidence="1">
    <location>
        <begin position="1"/>
        <end position="25"/>
    </location>
</feature>